<sequence length="458" mass="52766">MSKEATDDNLLSYDDYYKFKEKFAKDYEKNDNLDPDKFLNDTKYMIEKRPTLGPVLEKLLNHIRNNGIFLSYPDMDRACNYISYLLSNEVDSKNYVYETEIFNMFQKFLNEYNHRPSKFNASICSNTLVHVHSEMYIKMKKLYALYELYKNHRGNKQLADPDNCSALGSFLNQFNDFVRIYQPKYRHYKNILDDFKKKIEKDATDYRAYACVDKRFNIIEIKLHTVPVNEKTKESGPLKQNPNHVQYQVPPARSAPSHVEPQAPPAEFQATREAPRTSRAEHRISLAPPETPHEGRHSAQETLPYSPQHVAQQQQQGLPQRETSQREFPMDLSLVYEPRNEALEHSQTLSSPEHYPYSSVLPSSNDVEDTSSSVMNTITRALKDVEPGPVLGVSGGMGVLFLLFKYTPVGSFFGGRRGRFRQIPRTFGGFPPGDFGNFQEYGGGYVGYSQMDMPFQGE</sequence>
<feature type="region of interest" description="Disordered" evidence="1">
    <location>
        <begin position="231"/>
        <end position="280"/>
    </location>
</feature>
<name>A0A8S4H281_PLAVI</name>
<feature type="compositionally biased region" description="Polar residues" evidence="1">
    <location>
        <begin position="360"/>
        <end position="370"/>
    </location>
</feature>
<protein>
    <submittedName>
        <fullName evidence="2">(malaria parasite P. vivax) hypothetical protein</fullName>
    </submittedName>
</protein>
<gene>
    <name evidence="2" type="ORF">PVW1_140084900</name>
</gene>
<accession>A0A8S4H281</accession>
<evidence type="ECO:0000313" key="2">
    <source>
        <dbReference type="EMBL" id="CAG9472727.1"/>
    </source>
</evidence>
<evidence type="ECO:0000256" key="1">
    <source>
        <dbReference type="SAM" id="MobiDB-lite"/>
    </source>
</evidence>
<comment type="caution">
    <text evidence="2">The sequence shown here is derived from an EMBL/GenBank/DDBJ whole genome shotgun (WGS) entry which is preliminary data.</text>
</comment>
<reference evidence="2" key="1">
    <citation type="submission" date="2021-09" db="EMBL/GenBank/DDBJ databases">
        <authorList>
            <consortium name="Pathogen Informatics"/>
        </authorList>
    </citation>
    <scope>NUCLEOTIDE SEQUENCE</scope>
    <source>
        <strain evidence="2">PvW1</strain>
    </source>
</reference>
<dbReference type="Proteomes" id="UP000779233">
    <property type="component" value="Unassembled WGS sequence"/>
</dbReference>
<proteinExistence type="predicted"/>
<dbReference type="EMBL" id="CAJZCX010000003">
    <property type="protein sequence ID" value="CAG9472727.1"/>
    <property type="molecule type" value="Genomic_DNA"/>
</dbReference>
<dbReference type="AlphaFoldDB" id="A0A8S4H281"/>
<dbReference type="VEuPathDB" id="PlasmoDB:PVPAM_010010400"/>
<evidence type="ECO:0000313" key="3">
    <source>
        <dbReference type="Proteomes" id="UP000779233"/>
    </source>
</evidence>
<feature type="region of interest" description="Disordered" evidence="1">
    <location>
        <begin position="343"/>
        <end position="370"/>
    </location>
</feature>
<organism evidence="2 3">
    <name type="scientific">Plasmodium vivax</name>
    <name type="common">malaria parasite P. vivax</name>
    <dbReference type="NCBI Taxonomy" id="5855"/>
    <lineage>
        <taxon>Eukaryota</taxon>
        <taxon>Sar</taxon>
        <taxon>Alveolata</taxon>
        <taxon>Apicomplexa</taxon>
        <taxon>Aconoidasida</taxon>
        <taxon>Haemosporida</taxon>
        <taxon>Plasmodiidae</taxon>
        <taxon>Plasmodium</taxon>
        <taxon>Plasmodium (Plasmodium)</taxon>
    </lineage>
</organism>